<evidence type="ECO:0000313" key="5">
    <source>
        <dbReference type="EMBL" id="MBZ1349851.1"/>
    </source>
</evidence>
<dbReference type="GO" id="GO:0016829">
    <property type="term" value="F:lyase activity"/>
    <property type="evidence" value="ECO:0007669"/>
    <property type="project" value="InterPro"/>
</dbReference>
<reference evidence="5" key="1">
    <citation type="submission" date="2021-07" db="EMBL/GenBank/DDBJ databases">
        <title>New genus and species of the family Alcaligenaceae.</title>
        <authorList>
            <person name="Hahn M.W."/>
        </authorList>
    </citation>
    <scope>NUCLEOTIDE SEQUENCE</scope>
    <source>
        <strain evidence="5">LF4-65</strain>
    </source>
</reference>
<dbReference type="InterPro" id="IPR045337">
    <property type="entry name" value="MmgE_PrpD_C"/>
</dbReference>
<dbReference type="RefSeq" id="WP_259660266.1">
    <property type="nucleotide sequence ID" value="NZ_JAHXRI010000006.1"/>
</dbReference>
<evidence type="ECO:0000256" key="1">
    <source>
        <dbReference type="ARBA" id="ARBA00006174"/>
    </source>
</evidence>
<dbReference type="Gene3D" id="1.10.4100.10">
    <property type="entry name" value="2-methylcitrate dehydratase PrpD"/>
    <property type="match status" value="1"/>
</dbReference>
<feature type="domain" description="MmgE/PrpD N-terminal" evidence="3">
    <location>
        <begin position="14"/>
        <end position="252"/>
    </location>
</feature>
<sequence>MSDKAIAPQALLTRLAELICEFDTSKINDQAISLSRTAIIDTIGVTLAGVTEPCVTNLFKVLGVGTAPGVSTVFGTAIKTSALDASFINGVGSHAHDYDDFSQPMGGHQSAPLVAPLFALAEERGATGLKLIQAYIVGIETEIRIARAVNFYHYDKGWHPTATLGVFGAAAACGYLIGLDKQKMAIALAIAASFASGLKSNFGTMVKPLHVGQCARNGLLAVLLAESGYDANPATLEHKQGFLNAFNGPGNFNADLMFENWANPLEVLSSEMGLKQFPCCGSTHPPVTMMLKLRKEEAIDLKEIAKVDVLVHKRRLPHTNNPNPQTPLEAKFSVQYAVARALVSGAVRLGDFEGEAHFDADVRDIMAKLSAGPHPDMADDSPEQFGAEVSITLKNGQVLRRKISNLVGRGITYPMTSDEMWEKFNDCAKAALPRADIPPLFERLETLEKATDIRAVAKLLVKRALPGQANRGATHIDTSGGGNGTNVLQETSWVP</sequence>
<proteinExistence type="inferred from homology"/>
<dbReference type="Pfam" id="PF19305">
    <property type="entry name" value="MmgE_PrpD_C"/>
    <property type="match status" value="1"/>
</dbReference>
<evidence type="ECO:0000256" key="2">
    <source>
        <dbReference type="SAM" id="MobiDB-lite"/>
    </source>
</evidence>
<name>A0A953T3W8_9BURK</name>
<dbReference type="InterPro" id="IPR042183">
    <property type="entry name" value="MmgE/PrpD_sf_1"/>
</dbReference>
<evidence type="ECO:0000259" key="3">
    <source>
        <dbReference type="Pfam" id="PF03972"/>
    </source>
</evidence>
<gene>
    <name evidence="5" type="ORF">KZZ10_04260</name>
</gene>
<dbReference type="AlphaFoldDB" id="A0A953T3W8"/>
<organism evidence="5 6">
    <name type="scientific">Zwartia hollandica</name>
    <dbReference type="NCBI Taxonomy" id="324606"/>
    <lineage>
        <taxon>Bacteria</taxon>
        <taxon>Pseudomonadati</taxon>
        <taxon>Pseudomonadota</taxon>
        <taxon>Betaproteobacteria</taxon>
        <taxon>Burkholderiales</taxon>
        <taxon>Alcaligenaceae</taxon>
        <taxon>Zwartia</taxon>
    </lineage>
</organism>
<dbReference type="PANTHER" id="PTHR16943">
    <property type="entry name" value="2-METHYLCITRATE DEHYDRATASE-RELATED"/>
    <property type="match status" value="1"/>
</dbReference>
<feature type="domain" description="MmgE/PrpD C-terminal" evidence="4">
    <location>
        <begin position="277"/>
        <end position="433"/>
    </location>
</feature>
<dbReference type="Gene3D" id="3.30.1330.120">
    <property type="entry name" value="2-methylcitrate dehydratase PrpD"/>
    <property type="match status" value="1"/>
</dbReference>
<dbReference type="SUPFAM" id="SSF103378">
    <property type="entry name" value="2-methylcitrate dehydratase PrpD"/>
    <property type="match status" value="1"/>
</dbReference>
<dbReference type="InterPro" id="IPR036148">
    <property type="entry name" value="MmgE/PrpD_sf"/>
</dbReference>
<protein>
    <submittedName>
        <fullName evidence="5">MmgE/PrpD family protein</fullName>
    </submittedName>
</protein>
<feature type="compositionally biased region" description="Polar residues" evidence="2">
    <location>
        <begin position="485"/>
        <end position="495"/>
    </location>
</feature>
<evidence type="ECO:0000259" key="4">
    <source>
        <dbReference type="Pfam" id="PF19305"/>
    </source>
</evidence>
<dbReference type="InterPro" id="IPR042188">
    <property type="entry name" value="MmgE/PrpD_sf_2"/>
</dbReference>
<dbReference type="Pfam" id="PF03972">
    <property type="entry name" value="MmgE_PrpD_N"/>
    <property type="match status" value="1"/>
</dbReference>
<feature type="region of interest" description="Disordered" evidence="2">
    <location>
        <begin position="470"/>
        <end position="495"/>
    </location>
</feature>
<comment type="caution">
    <text evidence="5">The sequence shown here is derived from an EMBL/GenBank/DDBJ whole genome shotgun (WGS) entry which is preliminary data.</text>
</comment>
<dbReference type="InterPro" id="IPR005656">
    <property type="entry name" value="MmgE_PrpD"/>
</dbReference>
<evidence type="ECO:0000313" key="6">
    <source>
        <dbReference type="Proteomes" id="UP000739565"/>
    </source>
</evidence>
<dbReference type="PANTHER" id="PTHR16943:SF8">
    <property type="entry name" value="2-METHYLCITRATE DEHYDRATASE"/>
    <property type="match status" value="1"/>
</dbReference>
<dbReference type="InterPro" id="IPR045336">
    <property type="entry name" value="MmgE_PrpD_N"/>
</dbReference>
<comment type="similarity">
    <text evidence="1">Belongs to the PrpD family.</text>
</comment>
<accession>A0A953T3W8</accession>
<dbReference type="EMBL" id="JAHXRI010000006">
    <property type="protein sequence ID" value="MBZ1349851.1"/>
    <property type="molecule type" value="Genomic_DNA"/>
</dbReference>
<keyword evidence="6" id="KW-1185">Reference proteome</keyword>
<dbReference type="Proteomes" id="UP000739565">
    <property type="component" value="Unassembled WGS sequence"/>
</dbReference>